<dbReference type="Gene3D" id="3.30.40.10">
    <property type="entry name" value="Zinc/RING finger domain, C3HC4 (zinc finger)"/>
    <property type="match status" value="1"/>
</dbReference>
<dbReference type="PROSITE" id="PS51292">
    <property type="entry name" value="ZF_RING_CH"/>
    <property type="match status" value="1"/>
</dbReference>
<dbReference type="InterPro" id="IPR013083">
    <property type="entry name" value="Znf_RING/FYVE/PHD"/>
</dbReference>
<evidence type="ECO:0000313" key="6">
    <source>
        <dbReference type="Proteomes" id="UP001318860"/>
    </source>
</evidence>
<gene>
    <name evidence="5" type="ORF">DH2020_042096</name>
</gene>
<keyword evidence="1" id="KW-0479">Metal-binding</keyword>
<dbReference type="InterPro" id="IPR011016">
    <property type="entry name" value="Znf_RING-CH"/>
</dbReference>
<evidence type="ECO:0000256" key="1">
    <source>
        <dbReference type="ARBA" id="ARBA00022723"/>
    </source>
</evidence>
<evidence type="ECO:0000256" key="2">
    <source>
        <dbReference type="ARBA" id="ARBA00022771"/>
    </source>
</evidence>
<reference evidence="5 6" key="1">
    <citation type="journal article" date="2021" name="Comput. Struct. Biotechnol. J.">
        <title>De novo genome assembly of the potent medicinal plant Rehmannia glutinosa using nanopore technology.</title>
        <authorList>
            <person name="Ma L."/>
            <person name="Dong C."/>
            <person name="Song C."/>
            <person name="Wang X."/>
            <person name="Zheng X."/>
            <person name="Niu Y."/>
            <person name="Chen S."/>
            <person name="Feng W."/>
        </authorList>
    </citation>
    <scope>NUCLEOTIDE SEQUENCE [LARGE SCALE GENOMIC DNA]</scope>
    <source>
        <strain evidence="5">DH-2019</strain>
    </source>
</reference>
<evidence type="ECO:0000259" key="4">
    <source>
        <dbReference type="PROSITE" id="PS51292"/>
    </source>
</evidence>
<comment type="caution">
    <text evidence="5">The sequence shown here is derived from an EMBL/GenBank/DDBJ whole genome shotgun (WGS) entry which is preliminary data.</text>
</comment>
<accession>A0ABR0UNK3</accession>
<feature type="domain" description="RING-CH-type" evidence="4">
    <location>
        <begin position="36"/>
        <end position="102"/>
    </location>
</feature>
<organism evidence="5 6">
    <name type="scientific">Rehmannia glutinosa</name>
    <name type="common">Chinese foxglove</name>
    <dbReference type="NCBI Taxonomy" id="99300"/>
    <lineage>
        <taxon>Eukaryota</taxon>
        <taxon>Viridiplantae</taxon>
        <taxon>Streptophyta</taxon>
        <taxon>Embryophyta</taxon>
        <taxon>Tracheophyta</taxon>
        <taxon>Spermatophyta</taxon>
        <taxon>Magnoliopsida</taxon>
        <taxon>eudicotyledons</taxon>
        <taxon>Gunneridae</taxon>
        <taxon>Pentapetalae</taxon>
        <taxon>asterids</taxon>
        <taxon>lamiids</taxon>
        <taxon>Lamiales</taxon>
        <taxon>Orobanchaceae</taxon>
        <taxon>Rehmannieae</taxon>
        <taxon>Rehmannia</taxon>
    </lineage>
</organism>
<dbReference type="Pfam" id="PF12906">
    <property type="entry name" value="RINGv"/>
    <property type="match status" value="1"/>
</dbReference>
<name>A0ABR0UNK3_REHGL</name>
<keyword evidence="3" id="KW-0862">Zinc</keyword>
<evidence type="ECO:0000313" key="5">
    <source>
        <dbReference type="EMBL" id="KAK6124187.1"/>
    </source>
</evidence>
<sequence length="179" mass="19758">MNNSIISETVIAVEANDFGDTSSKSNETTPNDVVIKIEREDKCCRICHLSANESGKSLVEVMEIGCGCKGELGVAHLYCAKAWFRVKGNRLCEICGEAAKNITGVGDNGFLELWNERRSVDGTSDDSRRWMRGQPLCNLLMACLVTRSFTFWVAGDDGYDDNKNHNSCVINSCSGHDFF</sequence>
<dbReference type="EMBL" id="JABTTQ020002414">
    <property type="protein sequence ID" value="KAK6124187.1"/>
    <property type="molecule type" value="Genomic_DNA"/>
</dbReference>
<dbReference type="SMART" id="SM00744">
    <property type="entry name" value="RINGv"/>
    <property type="match status" value="1"/>
</dbReference>
<keyword evidence="2" id="KW-0863">Zinc-finger</keyword>
<proteinExistence type="predicted"/>
<dbReference type="Proteomes" id="UP001318860">
    <property type="component" value="Unassembled WGS sequence"/>
</dbReference>
<evidence type="ECO:0000256" key="3">
    <source>
        <dbReference type="ARBA" id="ARBA00022833"/>
    </source>
</evidence>
<dbReference type="SUPFAM" id="SSF57850">
    <property type="entry name" value="RING/U-box"/>
    <property type="match status" value="1"/>
</dbReference>
<dbReference type="PANTHER" id="PTHR46214">
    <property type="entry name" value="ZINC FINGER, RING-CH-TYPE"/>
    <property type="match status" value="1"/>
</dbReference>
<dbReference type="PANTHER" id="PTHR46214:SF8">
    <property type="entry name" value="RING_FYVE_PHD ZINC FINGER SUPERFAMILY PROTEIN"/>
    <property type="match status" value="1"/>
</dbReference>
<keyword evidence="6" id="KW-1185">Reference proteome</keyword>
<protein>
    <recommendedName>
        <fullName evidence="4">RING-CH-type domain-containing protein</fullName>
    </recommendedName>
</protein>